<evidence type="ECO:0000313" key="1">
    <source>
        <dbReference type="EMBL" id="MET1257548.1"/>
    </source>
</evidence>
<keyword evidence="2" id="KW-1185">Reference proteome</keyword>
<dbReference type="EMBL" id="JBEVCJ010000100">
    <property type="protein sequence ID" value="MET1257548.1"/>
    <property type="molecule type" value="Genomic_DNA"/>
</dbReference>
<protein>
    <submittedName>
        <fullName evidence="1">Type VI secretion system amidase effector protein Tae4</fullName>
    </submittedName>
</protein>
<dbReference type="Pfam" id="PF14113">
    <property type="entry name" value="Tae4"/>
    <property type="match status" value="1"/>
</dbReference>
<accession>A0ABV2C040</accession>
<dbReference type="Gene3D" id="3.90.1720.70">
    <property type="match status" value="1"/>
</dbReference>
<name>A0ABV2C040_9GAMM</name>
<dbReference type="InterPro" id="IPR025562">
    <property type="entry name" value="Tae4"/>
</dbReference>
<dbReference type="Proteomes" id="UP001548189">
    <property type="component" value="Unassembled WGS sequence"/>
</dbReference>
<dbReference type="RefSeq" id="WP_353898131.1">
    <property type="nucleotide sequence ID" value="NZ_JBEVCJ010000100.1"/>
</dbReference>
<gene>
    <name evidence="1" type="ORF">ABVT43_20625</name>
</gene>
<comment type="caution">
    <text evidence="1">The sequence shown here is derived from an EMBL/GenBank/DDBJ whole genome shotgun (WGS) entry which is preliminary data.</text>
</comment>
<organism evidence="1 2">
    <name type="scientific">Aliikangiella maris</name>
    <dbReference type="NCBI Taxonomy" id="3162458"/>
    <lineage>
        <taxon>Bacteria</taxon>
        <taxon>Pseudomonadati</taxon>
        <taxon>Pseudomonadota</taxon>
        <taxon>Gammaproteobacteria</taxon>
        <taxon>Oceanospirillales</taxon>
        <taxon>Pleioneaceae</taxon>
        <taxon>Aliikangiella</taxon>
    </lineage>
</organism>
<proteinExistence type="predicted"/>
<reference evidence="1 2" key="1">
    <citation type="submission" date="2024-06" db="EMBL/GenBank/DDBJ databases">
        <authorList>
            <person name="Li F."/>
        </authorList>
    </citation>
    <scope>NUCLEOTIDE SEQUENCE [LARGE SCALE GENOMIC DNA]</scope>
    <source>
        <strain evidence="1 2">GXAS 311</strain>
    </source>
</reference>
<evidence type="ECO:0000313" key="2">
    <source>
        <dbReference type="Proteomes" id="UP001548189"/>
    </source>
</evidence>
<sequence length="158" mass="18526">MKFKELWDNHPTVSASIFSDDAPCLTNGARAFTNQCAIRLGVSLEKAGVDLKSFKGVRCWHGHKPSHILRAEELAKWLKSSFSPFNRIIEFKASEGFKKIYGKKGIIFFKDYYGENNQGDHIDLWNINRLTKFSTWFEFNWRDGEHYEKATIWFWPIQ</sequence>